<dbReference type="InterPro" id="IPR051545">
    <property type="entry name" value="NAD(P)H_dehydrogenase_qn"/>
</dbReference>
<dbReference type="Pfam" id="PF02525">
    <property type="entry name" value="Flavodoxin_2"/>
    <property type="match status" value="1"/>
</dbReference>
<accession>A0A9X5FGZ4</accession>
<dbReference type="GO" id="GO:0005829">
    <property type="term" value="C:cytosol"/>
    <property type="evidence" value="ECO:0007669"/>
    <property type="project" value="TreeGrafter"/>
</dbReference>
<dbReference type="InterPro" id="IPR029039">
    <property type="entry name" value="Flavoprotein-like_sf"/>
</dbReference>
<reference evidence="4 5" key="1">
    <citation type="submission" date="2020-04" db="EMBL/GenBank/DDBJ databases">
        <title>MicrobeNet Type strains.</title>
        <authorList>
            <person name="Nicholson A.C."/>
        </authorList>
    </citation>
    <scope>NUCLEOTIDE SEQUENCE [LARGE SCALE GENOMIC DNA]</scope>
    <source>
        <strain evidence="4 5">ATCC BAA-789</strain>
    </source>
</reference>
<protein>
    <submittedName>
        <fullName evidence="4">Flavodoxin family protein</fullName>
    </submittedName>
</protein>
<evidence type="ECO:0000313" key="5">
    <source>
        <dbReference type="Proteomes" id="UP000774283"/>
    </source>
</evidence>
<keyword evidence="2" id="KW-0560">Oxidoreductase</keyword>
<keyword evidence="5" id="KW-1185">Reference proteome</keyword>
<dbReference type="AlphaFoldDB" id="A0A9X5FGZ4"/>
<evidence type="ECO:0000256" key="2">
    <source>
        <dbReference type="ARBA" id="ARBA00023002"/>
    </source>
</evidence>
<feature type="domain" description="Flavodoxin-like fold" evidence="3">
    <location>
        <begin position="18"/>
        <end position="197"/>
    </location>
</feature>
<sequence>MTSTTPPSPARTSTARPSILVVLGHPRSDSLCGALADAYADGARAAGADVTVLRLGDTDFDLASREHSLQRWLGPDQEPARETEVEAMITAVHAADHIVLVFPQWWGTYPALLKGWIDRVILSRSAFSYRAGSSLWDKHLTGRTARLIMTMDSPAWWDTVQYRRAALRSLTHATLGYCGVRTVGTTRLARVRFSSAECRAAWIARAERQGRTDAARTPKVSRTPARFETLRPGPVG</sequence>
<comment type="similarity">
    <text evidence="1">Belongs to the NAD(P)H dehydrogenase (quinone) family.</text>
</comment>
<dbReference type="Proteomes" id="UP000774283">
    <property type="component" value="Unassembled WGS sequence"/>
</dbReference>
<dbReference type="PANTHER" id="PTHR10204">
    <property type="entry name" value="NAD P H OXIDOREDUCTASE-RELATED"/>
    <property type="match status" value="1"/>
</dbReference>
<dbReference type="RefSeq" id="WP_168448067.1">
    <property type="nucleotide sequence ID" value="NZ_JAAXOW010000004.1"/>
</dbReference>
<dbReference type="SUPFAM" id="SSF52218">
    <property type="entry name" value="Flavoproteins"/>
    <property type="match status" value="1"/>
</dbReference>
<dbReference type="InterPro" id="IPR003680">
    <property type="entry name" value="Flavodoxin_fold"/>
</dbReference>
<comment type="caution">
    <text evidence="4">The sequence shown here is derived from an EMBL/GenBank/DDBJ whole genome shotgun (WGS) entry which is preliminary data.</text>
</comment>
<organism evidence="4 5">
    <name type="scientific">Sanguibacter hominis ATCC BAA-789</name>
    <dbReference type="NCBI Taxonomy" id="1312740"/>
    <lineage>
        <taxon>Bacteria</taxon>
        <taxon>Bacillati</taxon>
        <taxon>Actinomycetota</taxon>
        <taxon>Actinomycetes</taxon>
        <taxon>Micrococcales</taxon>
        <taxon>Sanguibacteraceae</taxon>
        <taxon>Sanguibacter</taxon>
    </lineage>
</organism>
<evidence type="ECO:0000313" key="4">
    <source>
        <dbReference type="EMBL" id="NKX94006.1"/>
    </source>
</evidence>
<name>A0A9X5FGZ4_9MICO</name>
<evidence type="ECO:0000256" key="1">
    <source>
        <dbReference type="ARBA" id="ARBA00006252"/>
    </source>
</evidence>
<evidence type="ECO:0000259" key="3">
    <source>
        <dbReference type="Pfam" id="PF02525"/>
    </source>
</evidence>
<gene>
    <name evidence="4" type="ORF">HF995_12125</name>
</gene>
<proteinExistence type="inferred from homology"/>
<dbReference type="EMBL" id="JAAXOW010000004">
    <property type="protein sequence ID" value="NKX94006.1"/>
    <property type="molecule type" value="Genomic_DNA"/>
</dbReference>
<dbReference type="GO" id="GO:0003955">
    <property type="term" value="F:NAD(P)H dehydrogenase (quinone) activity"/>
    <property type="evidence" value="ECO:0007669"/>
    <property type="project" value="TreeGrafter"/>
</dbReference>
<dbReference type="PANTHER" id="PTHR10204:SF34">
    <property type="entry name" value="NAD(P)H DEHYDROGENASE [QUINONE] 1 ISOFORM 1"/>
    <property type="match status" value="1"/>
</dbReference>
<dbReference type="Gene3D" id="3.40.50.360">
    <property type="match status" value="1"/>
</dbReference>